<dbReference type="Gene3D" id="1.25.40.90">
    <property type="match status" value="1"/>
</dbReference>
<evidence type="ECO:0000256" key="6">
    <source>
        <dbReference type="ARBA" id="ARBA00022843"/>
    </source>
</evidence>
<comment type="subcellular location">
    <subcellularLocation>
        <location evidence="2">Early endosome membrane</location>
        <topology evidence="2">Peripheral membrane protein</topology>
    </subcellularLocation>
    <subcellularLocation>
        <location evidence="1">Golgi apparatus</location>
        <location evidence="1">trans-Golgi network membrane</location>
        <topology evidence="1">Peripheral membrane protein</topology>
    </subcellularLocation>
</comment>
<evidence type="ECO:0000313" key="14">
    <source>
        <dbReference type="Proteomes" id="UP000694546"/>
    </source>
</evidence>
<dbReference type="Gene3D" id="2.60.40.1230">
    <property type="match status" value="1"/>
</dbReference>
<dbReference type="GO" id="GO:0043130">
    <property type="term" value="F:ubiquitin binding"/>
    <property type="evidence" value="ECO:0007669"/>
    <property type="project" value="InterPro"/>
</dbReference>
<keyword evidence="4" id="KW-0813">Transport</keyword>
<keyword evidence="9" id="KW-0472">Membrane</keyword>
<comment type="similarity">
    <text evidence="3">Belongs to the GGA protein family.</text>
</comment>
<dbReference type="AlphaFoldDB" id="A0A8C5B780"/>
<dbReference type="InterPro" id="IPR008942">
    <property type="entry name" value="ENTH_VHS"/>
</dbReference>
<feature type="domain" description="GAT" evidence="12">
    <location>
        <begin position="171"/>
        <end position="297"/>
    </location>
</feature>
<reference evidence="13" key="1">
    <citation type="submission" date="2025-08" db="UniProtKB">
        <authorList>
            <consortium name="Ensembl"/>
        </authorList>
    </citation>
    <scope>IDENTIFICATION</scope>
</reference>
<keyword evidence="7" id="KW-0653">Protein transport</keyword>
<accession>A0A8C5B780</accession>
<dbReference type="Ensembl" id="ENSGMOT00000075505.1">
    <property type="protein sequence ID" value="ENSGMOP00000041934.1"/>
    <property type="gene ID" value="ENSGMOG00000003886.2"/>
</dbReference>
<protein>
    <submittedName>
        <fullName evidence="13">Golgi associated, gamma adaptin ear containing, ARF binding protein 3a</fullName>
    </submittedName>
</protein>
<evidence type="ECO:0000256" key="1">
    <source>
        <dbReference type="ARBA" id="ARBA00004150"/>
    </source>
</evidence>
<evidence type="ECO:0000259" key="10">
    <source>
        <dbReference type="PROSITE" id="PS50179"/>
    </source>
</evidence>
<dbReference type="InterPro" id="IPR027422">
    <property type="entry name" value="GGA1-3"/>
</dbReference>
<dbReference type="PANTHER" id="PTHR45905">
    <property type="entry name" value="GOLGI-LOCALIZED, GAMMA-ADAPTIN EAR CONTAINING, ARF BINDING PROTEIN"/>
    <property type="match status" value="1"/>
</dbReference>
<dbReference type="GO" id="GO:0006893">
    <property type="term" value="P:Golgi to plasma membrane transport"/>
    <property type="evidence" value="ECO:0007669"/>
    <property type="project" value="TreeGrafter"/>
</dbReference>
<dbReference type="PROSITE" id="PS50179">
    <property type="entry name" value="VHS"/>
    <property type="match status" value="1"/>
</dbReference>
<reference evidence="13" key="2">
    <citation type="submission" date="2025-09" db="UniProtKB">
        <authorList>
            <consortium name="Ensembl"/>
        </authorList>
    </citation>
    <scope>IDENTIFICATION</scope>
</reference>
<dbReference type="Gene3D" id="1.20.5.170">
    <property type="match status" value="1"/>
</dbReference>
<evidence type="ECO:0000313" key="13">
    <source>
        <dbReference type="Ensembl" id="ENSGMOP00000041934.1"/>
    </source>
</evidence>
<evidence type="ECO:0000256" key="5">
    <source>
        <dbReference type="ARBA" id="ARBA00022753"/>
    </source>
</evidence>
<evidence type="ECO:0000259" key="12">
    <source>
        <dbReference type="PROSITE" id="PS50909"/>
    </source>
</evidence>
<dbReference type="SUPFAM" id="SSF48464">
    <property type="entry name" value="ENTH/VHS domain"/>
    <property type="match status" value="1"/>
</dbReference>
<sequence>NMAGDGESLESWLNKATSSANRQEDWEYIMGFCDQINKELEGPQIATRLLAYKIQSPQEWEAMQTLTVLEACMKNCGGRFHNEVGKFRFLNELIKVVSPKYFGDRISEKVKNKVIEILYSWTVSLPDEAKISEAYQMLKKQGIVSVNPELPHDNTLIPSPSLRPKNPVFENEEKSRRLAELLKSKKPEDLQEANRIIKNMVKEDDVRAQKVTKTNRTLDEVDHRVKLLNEMLNHFSEEVSTDGDKDIIRLYGDCDKLRQTVFKLATETEDNDNNLGNILQASDDLSRVINSYKRIVEGQIINGEKEEHLTRMPIFCHKAKQSEVLIDLAGLEPQGPAAATSSHLQAPPSSLSVPADLLCGAAVAPGPQGSFTATSLTLLDEELFLIISLFFFLSSTDLSTTGMLDVAGFLGAASTSSSPMPHLLGGMPAGPLVLPPAKSQADDSPLLRSLSPVLTPSQPSPGKGQEISLSSVKVSLEAIKPSKVCPVTAYDKYGIRVLLHFASDCPPDRPDVLVMVASMLNTAPLPVSHIVLQAAVPKSMRLRLQPPSGTELAAFNPILPPAAITQVILLANPLKEKVRMRYKLAFTLGEQPCSEIGEVEQFPPAEKWGAL</sequence>
<feature type="domain" description="VHS" evidence="10">
    <location>
        <begin position="16"/>
        <end position="146"/>
    </location>
</feature>
<evidence type="ECO:0000256" key="9">
    <source>
        <dbReference type="ARBA" id="ARBA00023136"/>
    </source>
</evidence>
<dbReference type="SUPFAM" id="SSF49348">
    <property type="entry name" value="Clathrin adaptor appendage domain"/>
    <property type="match status" value="1"/>
</dbReference>
<dbReference type="InterPro" id="IPR013041">
    <property type="entry name" value="Clathrin_app_Ig-like_sf"/>
</dbReference>
<feature type="domain" description="GAE" evidence="11">
    <location>
        <begin position="482"/>
        <end position="603"/>
    </location>
</feature>
<dbReference type="GO" id="GO:0031267">
    <property type="term" value="F:small GTPase binding"/>
    <property type="evidence" value="ECO:0007669"/>
    <property type="project" value="InterPro"/>
</dbReference>
<dbReference type="Proteomes" id="UP000694546">
    <property type="component" value="Chromosome 3"/>
</dbReference>
<dbReference type="Pfam" id="PF02883">
    <property type="entry name" value="Alpha_adaptinC2"/>
    <property type="match status" value="1"/>
</dbReference>
<dbReference type="GO" id="GO:0035091">
    <property type="term" value="F:phosphatidylinositol binding"/>
    <property type="evidence" value="ECO:0007669"/>
    <property type="project" value="InterPro"/>
</dbReference>
<gene>
    <name evidence="13" type="primary">gga3a</name>
</gene>
<keyword evidence="8" id="KW-0333">Golgi apparatus</keyword>
<name>A0A8C5B780_GADMO</name>
<dbReference type="Pfam" id="PF03127">
    <property type="entry name" value="GAT"/>
    <property type="match status" value="1"/>
</dbReference>
<evidence type="ECO:0000256" key="2">
    <source>
        <dbReference type="ARBA" id="ARBA00004220"/>
    </source>
</evidence>
<dbReference type="InterPro" id="IPR008153">
    <property type="entry name" value="GAE_dom"/>
</dbReference>
<dbReference type="Gene3D" id="1.20.58.160">
    <property type="match status" value="1"/>
</dbReference>
<keyword evidence="5" id="KW-0967">Endosome</keyword>
<dbReference type="GO" id="GO:0006886">
    <property type="term" value="P:intracellular protein transport"/>
    <property type="evidence" value="ECO:0007669"/>
    <property type="project" value="InterPro"/>
</dbReference>
<keyword evidence="6" id="KW-0832">Ubl conjugation</keyword>
<evidence type="ECO:0000256" key="7">
    <source>
        <dbReference type="ARBA" id="ARBA00022927"/>
    </source>
</evidence>
<keyword evidence="14" id="KW-1185">Reference proteome</keyword>
<evidence type="ECO:0000256" key="4">
    <source>
        <dbReference type="ARBA" id="ARBA00022448"/>
    </source>
</evidence>
<dbReference type="InterPro" id="IPR041198">
    <property type="entry name" value="GGA_N-GAT"/>
</dbReference>
<dbReference type="SUPFAM" id="SSF89009">
    <property type="entry name" value="GAT-like domain"/>
    <property type="match status" value="1"/>
</dbReference>
<dbReference type="Pfam" id="PF18308">
    <property type="entry name" value="GGA_N-GAT"/>
    <property type="match status" value="1"/>
</dbReference>
<dbReference type="GO" id="GO:0005802">
    <property type="term" value="C:trans-Golgi network"/>
    <property type="evidence" value="ECO:0007669"/>
    <property type="project" value="InterPro"/>
</dbReference>
<evidence type="ECO:0000256" key="3">
    <source>
        <dbReference type="ARBA" id="ARBA00008099"/>
    </source>
</evidence>
<organism evidence="13 14">
    <name type="scientific">Gadus morhua</name>
    <name type="common">Atlantic cod</name>
    <dbReference type="NCBI Taxonomy" id="8049"/>
    <lineage>
        <taxon>Eukaryota</taxon>
        <taxon>Metazoa</taxon>
        <taxon>Chordata</taxon>
        <taxon>Craniata</taxon>
        <taxon>Vertebrata</taxon>
        <taxon>Euteleostomi</taxon>
        <taxon>Actinopterygii</taxon>
        <taxon>Neopterygii</taxon>
        <taxon>Teleostei</taxon>
        <taxon>Neoteleostei</taxon>
        <taxon>Acanthomorphata</taxon>
        <taxon>Zeiogadaria</taxon>
        <taxon>Gadariae</taxon>
        <taxon>Gadiformes</taxon>
        <taxon>Gadoidei</taxon>
        <taxon>Gadidae</taxon>
        <taxon>Gadus</taxon>
    </lineage>
</organism>
<dbReference type="PANTHER" id="PTHR45905:SF3">
    <property type="entry name" value="ADP-RIBOSYLATION FACTOR-BINDING PROTEIN GGA3"/>
    <property type="match status" value="1"/>
</dbReference>
<dbReference type="InterPro" id="IPR008152">
    <property type="entry name" value="Clathrin_a/b/g-adaptin_app_Ig"/>
</dbReference>
<dbReference type="SMART" id="SM00809">
    <property type="entry name" value="Alpha_adaptinC2"/>
    <property type="match status" value="1"/>
</dbReference>
<dbReference type="PROSITE" id="PS50909">
    <property type="entry name" value="GAT"/>
    <property type="match status" value="1"/>
</dbReference>
<dbReference type="GO" id="GO:0031901">
    <property type="term" value="C:early endosome membrane"/>
    <property type="evidence" value="ECO:0007669"/>
    <property type="project" value="UniProtKB-SubCell"/>
</dbReference>
<dbReference type="GeneTree" id="ENSGT00940000157333"/>
<dbReference type="InterPro" id="IPR038425">
    <property type="entry name" value="GAT_sf"/>
</dbReference>
<evidence type="ECO:0000256" key="8">
    <source>
        <dbReference type="ARBA" id="ARBA00023034"/>
    </source>
</evidence>
<dbReference type="SMART" id="SM00288">
    <property type="entry name" value="VHS"/>
    <property type="match status" value="1"/>
</dbReference>
<dbReference type="GO" id="GO:0034394">
    <property type="term" value="P:protein localization to cell surface"/>
    <property type="evidence" value="ECO:0007669"/>
    <property type="project" value="TreeGrafter"/>
</dbReference>
<dbReference type="InterPro" id="IPR004152">
    <property type="entry name" value="GAT_dom"/>
</dbReference>
<proteinExistence type="inferred from homology"/>
<evidence type="ECO:0000259" key="11">
    <source>
        <dbReference type="PROSITE" id="PS50180"/>
    </source>
</evidence>
<dbReference type="PROSITE" id="PS50180">
    <property type="entry name" value="GAE"/>
    <property type="match status" value="1"/>
</dbReference>
<dbReference type="Pfam" id="PF00790">
    <property type="entry name" value="VHS"/>
    <property type="match status" value="1"/>
</dbReference>
<dbReference type="InterPro" id="IPR002014">
    <property type="entry name" value="VHS_dom"/>
</dbReference>